<keyword evidence="2" id="KW-0677">Repeat</keyword>
<accession>A0A9D4XZY2</accession>
<dbReference type="Gene3D" id="3.80.10.10">
    <property type="entry name" value="Ribonuclease Inhibitor"/>
    <property type="match status" value="2"/>
</dbReference>
<sequence>MYDRTYPGRRGLKPNFEEGVKGFITWAFAQECCLSEGGVRCPCLKCECRPIISDPEEVERHLKRRGFIKNYWVWTYNGEQLPSNVQRTTTTHASSSRSHMEHREEFSLISDMVGDAFGVNVTYDEPQDFDQEELPNEEAQKFYQLLQEMNTPLFEGSSDSKLSMCVRLLAAKSNWNVPDQCLEFFAKMMLDATPTKDNLPTSFYDAKRLVSKLGLEVRKIDCCTNGCMLFYDNEFGTNDGSLEECKFCKSPRYKVRSKAINHFTEMLLLQYLDMDRCASLFTIHKSIGALEKLKFLSLRECKNLFRLPEEFNILRSLTTLDLYGCSKFTKLPLGQISTSPLQSLVYLDLSFCNITTMPDVIGGLSCLERLNLQGNKFTTLPSTMSYLRNLSYLNLSHCHRLQTFPELPIESGRSDLAGRYFKTTSESRNHRSGLYIFDSANYYWGEPFILNQYIYWLFTTWVIRLVKEPLHYRCGFDIIFPWHVETNGVYKDGVFSELLFHFLHRFNGDSIVRINSSVIGVDWVGFLFCVRFESNNHNHNHESPSSPPLPCPFYLSFESEHTEERFDMRMNLELNQVQGRNYIWMIFISREHCHFVETGAEITFKACKGLVIKEWGLCVITNEDAEGEEWRPRTDLDLQVLEVKESRSGNEFEPKIQLPYNWLVSDEDEAETVQAKGKEIDLFNLGLYL</sequence>
<dbReference type="EMBL" id="JAMSHJ010000003">
    <property type="protein sequence ID" value="KAI5429423.1"/>
    <property type="molecule type" value="Genomic_DNA"/>
</dbReference>
<dbReference type="InterPro" id="IPR032675">
    <property type="entry name" value="LRR_dom_sf"/>
</dbReference>
<dbReference type="SMART" id="SM00369">
    <property type="entry name" value="LRR_TYP"/>
    <property type="match status" value="2"/>
</dbReference>
<evidence type="ECO:0000256" key="2">
    <source>
        <dbReference type="ARBA" id="ARBA00022737"/>
    </source>
</evidence>
<feature type="domain" description="Transposase-associated" evidence="3">
    <location>
        <begin position="12"/>
        <end position="79"/>
    </location>
</feature>
<dbReference type="AlphaFoldDB" id="A0A9D4XZY2"/>
<proteinExistence type="predicted"/>
<dbReference type="InterPro" id="IPR029480">
    <property type="entry name" value="Transpos_assoc"/>
</dbReference>
<dbReference type="Pfam" id="PF13855">
    <property type="entry name" value="LRR_8"/>
    <property type="match status" value="1"/>
</dbReference>
<evidence type="ECO:0000256" key="1">
    <source>
        <dbReference type="ARBA" id="ARBA00022614"/>
    </source>
</evidence>
<gene>
    <name evidence="4" type="ORF">KIW84_034143</name>
</gene>
<keyword evidence="1" id="KW-0433">Leucine-rich repeat</keyword>
<dbReference type="PANTHER" id="PTHR45752">
    <property type="entry name" value="LEUCINE-RICH REPEAT-CONTAINING"/>
    <property type="match status" value="1"/>
</dbReference>
<dbReference type="InterPro" id="IPR003591">
    <property type="entry name" value="Leu-rich_rpt_typical-subtyp"/>
</dbReference>
<dbReference type="InterPro" id="IPR050715">
    <property type="entry name" value="LRR-SigEffector_domain"/>
</dbReference>
<name>A0A9D4XZY2_PEA</name>
<dbReference type="Pfam" id="PF13963">
    <property type="entry name" value="Transpos_assoc"/>
    <property type="match status" value="1"/>
</dbReference>
<evidence type="ECO:0000313" key="5">
    <source>
        <dbReference type="Proteomes" id="UP001058974"/>
    </source>
</evidence>
<dbReference type="PANTHER" id="PTHR45752:SF195">
    <property type="entry name" value="LEUCINE-RICH REPEAT (LRR) FAMILY PROTEIN-RELATED"/>
    <property type="match status" value="1"/>
</dbReference>
<dbReference type="Proteomes" id="UP001058974">
    <property type="component" value="Chromosome 3"/>
</dbReference>
<dbReference type="InterPro" id="IPR001611">
    <property type="entry name" value="Leu-rich_rpt"/>
</dbReference>
<organism evidence="4 5">
    <name type="scientific">Pisum sativum</name>
    <name type="common">Garden pea</name>
    <name type="synonym">Lathyrus oleraceus</name>
    <dbReference type="NCBI Taxonomy" id="3888"/>
    <lineage>
        <taxon>Eukaryota</taxon>
        <taxon>Viridiplantae</taxon>
        <taxon>Streptophyta</taxon>
        <taxon>Embryophyta</taxon>
        <taxon>Tracheophyta</taxon>
        <taxon>Spermatophyta</taxon>
        <taxon>Magnoliopsida</taxon>
        <taxon>eudicotyledons</taxon>
        <taxon>Gunneridae</taxon>
        <taxon>Pentapetalae</taxon>
        <taxon>rosids</taxon>
        <taxon>fabids</taxon>
        <taxon>Fabales</taxon>
        <taxon>Fabaceae</taxon>
        <taxon>Papilionoideae</taxon>
        <taxon>50 kb inversion clade</taxon>
        <taxon>NPAAA clade</taxon>
        <taxon>Hologalegina</taxon>
        <taxon>IRL clade</taxon>
        <taxon>Fabeae</taxon>
        <taxon>Lathyrus</taxon>
    </lineage>
</organism>
<comment type="caution">
    <text evidence="4">The sequence shown here is derived from an EMBL/GenBank/DDBJ whole genome shotgun (WGS) entry which is preliminary data.</text>
</comment>
<evidence type="ECO:0000313" key="4">
    <source>
        <dbReference type="EMBL" id="KAI5429423.1"/>
    </source>
</evidence>
<dbReference type="Gramene" id="Psat03G0414300-T1">
    <property type="protein sequence ID" value="KAI5429423.1"/>
    <property type="gene ID" value="KIW84_034143"/>
</dbReference>
<evidence type="ECO:0000259" key="3">
    <source>
        <dbReference type="Pfam" id="PF13963"/>
    </source>
</evidence>
<keyword evidence="5" id="KW-1185">Reference proteome</keyword>
<protein>
    <recommendedName>
        <fullName evidence="3">Transposase-associated domain-containing protein</fullName>
    </recommendedName>
</protein>
<reference evidence="4 5" key="1">
    <citation type="journal article" date="2022" name="Nat. Genet.">
        <title>Improved pea reference genome and pan-genome highlight genomic features and evolutionary characteristics.</title>
        <authorList>
            <person name="Yang T."/>
            <person name="Liu R."/>
            <person name="Luo Y."/>
            <person name="Hu S."/>
            <person name="Wang D."/>
            <person name="Wang C."/>
            <person name="Pandey M.K."/>
            <person name="Ge S."/>
            <person name="Xu Q."/>
            <person name="Li N."/>
            <person name="Li G."/>
            <person name="Huang Y."/>
            <person name="Saxena R.K."/>
            <person name="Ji Y."/>
            <person name="Li M."/>
            <person name="Yan X."/>
            <person name="He Y."/>
            <person name="Liu Y."/>
            <person name="Wang X."/>
            <person name="Xiang C."/>
            <person name="Varshney R.K."/>
            <person name="Ding H."/>
            <person name="Gao S."/>
            <person name="Zong X."/>
        </authorList>
    </citation>
    <scope>NUCLEOTIDE SEQUENCE [LARGE SCALE GENOMIC DNA]</scope>
    <source>
        <strain evidence="4 5">cv. Zhongwan 6</strain>
    </source>
</reference>
<dbReference type="SUPFAM" id="SSF52058">
    <property type="entry name" value="L domain-like"/>
    <property type="match status" value="1"/>
</dbReference>